<dbReference type="PANTHER" id="PTHR10210:SF32">
    <property type="entry name" value="RIBOSE-PHOSPHATE PYROPHOSPHOKINASE 2"/>
    <property type="match status" value="1"/>
</dbReference>
<dbReference type="NCBIfam" id="NF005537">
    <property type="entry name" value="PRK07199.1"/>
    <property type="match status" value="1"/>
</dbReference>
<keyword evidence="2 11" id="KW-0808">Transferase</keyword>
<dbReference type="SUPFAM" id="SSF53271">
    <property type="entry name" value="PRTase-like"/>
    <property type="match status" value="2"/>
</dbReference>
<comment type="similarity">
    <text evidence="8">Belongs to the ribose-phosphate pyrophosphokinase family.</text>
</comment>
<evidence type="ECO:0000259" key="9">
    <source>
        <dbReference type="Pfam" id="PF00156"/>
    </source>
</evidence>
<evidence type="ECO:0000256" key="5">
    <source>
        <dbReference type="ARBA" id="ARBA00022777"/>
    </source>
</evidence>
<dbReference type="FunFam" id="3.40.50.2020:FF:000014">
    <property type="entry name" value="Ribose-phosphate pyrophosphokinase 1"/>
    <property type="match status" value="1"/>
</dbReference>
<evidence type="ECO:0000313" key="11">
    <source>
        <dbReference type="EMBL" id="KTC77730.1"/>
    </source>
</evidence>
<dbReference type="GO" id="GO:0004749">
    <property type="term" value="F:ribose phosphate diphosphokinase activity"/>
    <property type="evidence" value="ECO:0007669"/>
    <property type="project" value="UniProtKB-EC"/>
</dbReference>
<dbReference type="PANTHER" id="PTHR10210">
    <property type="entry name" value="RIBOSE-PHOSPHATE DIPHOSPHOKINASE FAMILY MEMBER"/>
    <property type="match status" value="1"/>
</dbReference>
<dbReference type="GO" id="GO:0005737">
    <property type="term" value="C:cytoplasm"/>
    <property type="evidence" value="ECO:0007669"/>
    <property type="project" value="TreeGrafter"/>
</dbReference>
<dbReference type="SMART" id="SM01400">
    <property type="entry name" value="Pribosyltran_N"/>
    <property type="match status" value="1"/>
</dbReference>
<dbReference type="GO" id="GO:0005524">
    <property type="term" value="F:ATP binding"/>
    <property type="evidence" value="ECO:0007669"/>
    <property type="project" value="UniProtKB-KW"/>
</dbReference>
<dbReference type="Gene3D" id="3.40.50.2020">
    <property type="match status" value="2"/>
</dbReference>
<dbReference type="InterPro" id="IPR029057">
    <property type="entry name" value="PRTase-like"/>
</dbReference>
<keyword evidence="5 11" id="KW-0418">Kinase</keyword>
<sequence>MDNPILFSLPGNKELTQALSNKLSIEIGKAEIHTFPDSESYIRINSEVKNKKVFLVCTLDHPNSKILPLIFMARTLKELGAKKICLVAPYLAYMRQDKRFHSGEAITSTIFAQLLSSCIDGMITIDPHLHRIHQLSEIYSMPSLLTLHATKNISEWISSHIKNPILIGPDEESKQWVSEIANFSNLSFVIAQKKRLDDKRVAVSLPEIKGIENTPVLVDDIISSGVTMFESLKQLRNNGFKNPICIGVHALFNNQTEIMLLSAGAKQLITCNTIIHSTNQIDVSDILAKGIIELY</sequence>
<dbReference type="PATRIC" id="fig|447.4.peg.21"/>
<dbReference type="GO" id="GO:0006164">
    <property type="term" value="P:purine nucleotide biosynthetic process"/>
    <property type="evidence" value="ECO:0007669"/>
    <property type="project" value="TreeGrafter"/>
</dbReference>
<dbReference type="AlphaFoldDB" id="A0A0W0S335"/>
<keyword evidence="12" id="KW-1185">Reference proteome</keyword>
<reference evidence="11 12" key="1">
    <citation type="submission" date="2015-11" db="EMBL/GenBank/DDBJ databases">
        <title>Genomic analysis of 38 Legionella species identifies large and diverse effector repertoires.</title>
        <authorList>
            <person name="Burstein D."/>
            <person name="Amaro F."/>
            <person name="Zusman T."/>
            <person name="Lifshitz Z."/>
            <person name="Cohen O."/>
            <person name="Gilbert J.A."/>
            <person name="Pupko T."/>
            <person name="Shuman H.A."/>
            <person name="Segal G."/>
        </authorList>
    </citation>
    <scope>NUCLEOTIDE SEQUENCE [LARGE SCALE GENOMIC DNA]</scope>
    <source>
        <strain evidence="11 12">WIGA</strain>
    </source>
</reference>
<evidence type="ECO:0000256" key="7">
    <source>
        <dbReference type="ARBA" id="ARBA00049535"/>
    </source>
</evidence>
<dbReference type="InterPro" id="IPR000836">
    <property type="entry name" value="PRTase_dom"/>
</dbReference>
<name>A0A0W0S335_LEGBO</name>
<dbReference type="Pfam" id="PF13793">
    <property type="entry name" value="Pribosyltran_N"/>
    <property type="match status" value="1"/>
</dbReference>
<accession>A0A0W0S335</accession>
<dbReference type="GO" id="GO:0016301">
    <property type="term" value="F:kinase activity"/>
    <property type="evidence" value="ECO:0007669"/>
    <property type="project" value="UniProtKB-KW"/>
</dbReference>
<evidence type="ECO:0000256" key="4">
    <source>
        <dbReference type="ARBA" id="ARBA00022741"/>
    </source>
</evidence>
<dbReference type="Proteomes" id="UP000054695">
    <property type="component" value="Unassembled WGS sequence"/>
</dbReference>
<feature type="domain" description="Ribose-phosphate pyrophosphokinase N-terminal" evidence="10">
    <location>
        <begin position="6"/>
        <end position="117"/>
    </location>
</feature>
<dbReference type="GO" id="GO:0006015">
    <property type="term" value="P:5-phosphoribose 1-diphosphate biosynthetic process"/>
    <property type="evidence" value="ECO:0007669"/>
    <property type="project" value="TreeGrafter"/>
</dbReference>
<proteinExistence type="inferred from homology"/>
<protein>
    <recommendedName>
        <fullName evidence="1">ribose-phosphate diphosphokinase</fullName>
        <ecNumber evidence="1">2.7.6.1</ecNumber>
    </recommendedName>
</protein>
<evidence type="ECO:0000256" key="6">
    <source>
        <dbReference type="ARBA" id="ARBA00022840"/>
    </source>
</evidence>
<evidence type="ECO:0000256" key="3">
    <source>
        <dbReference type="ARBA" id="ARBA00022727"/>
    </source>
</evidence>
<dbReference type="EC" id="2.7.6.1" evidence="1"/>
<dbReference type="GO" id="GO:0000287">
    <property type="term" value="F:magnesium ion binding"/>
    <property type="evidence" value="ECO:0007669"/>
    <property type="project" value="InterPro"/>
</dbReference>
<evidence type="ECO:0000256" key="8">
    <source>
        <dbReference type="RuleBase" id="RU004324"/>
    </source>
</evidence>
<gene>
    <name evidence="11" type="ORF">Lboz_0018</name>
</gene>
<evidence type="ECO:0000256" key="2">
    <source>
        <dbReference type="ARBA" id="ARBA00022679"/>
    </source>
</evidence>
<keyword evidence="3 8" id="KW-0545">Nucleotide biosynthesis</keyword>
<dbReference type="CDD" id="cd06223">
    <property type="entry name" value="PRTases_typeI"/>
    <property type="match status" value="1"/>
</dbReference>
<dbReference type="NCBIfam" id="TIGR01251">
    <property type="entry name" value="ribP_PPkin"/>
    <property type="match status" value="1"/>
</dbReference>
<dbReference type="EMBL" id="LNXU01000001">
    <property type="protein sequence ID" value="KTC77730.1"/>
    <property type="molecule type" value="Genomic_DNA"/>
</dbReference>
<dbReference type="STRING" id="447.Lboz_0018"/>
<keyword evidence="4" id="KW-0547">Nucleotide-binding</keyword>
<dbReference type="Pfam" id="PF00156">
    <property type="entry name" value="Pribosyltran"/>
    <property type="match status" value="1"/>
</dbReference>
<keyword evidence="6" id="KW-0067">ATP-binding</keyword>
<dbReference type="InterPro" id="IPR029099">
    <property type="entry name" value="Pribosyltran_N"/>
</dbReference>
<feature type="domain" description="Phosphoribosyltransferase" evidence="9">
    <location>
        <begin position="149"/>
        <end position="280"/>
    </location>
</feature>
<dbReference type="OrthoDB" id="324294at2"/>
<evidence type="ECO:0000256" key="1">
    <source>
        <dbReference type="ARBA" id="ARBA00013247"/>
    </source>
</evidence>
<evidence type="ECO:0000259" key="10">
    <source>
        <dbReference type="Pfam" id="PF13793"/>
    </source>
</evidence>
<dbReference type="GO" id="GO:0002189">
    <property type="term" value="C:ribose phosphate diphosphokinase complex"/>
    <property type="evidence" value="ECO:0007669"/>
    <property type="project" value="TreeGrafter"/>
</dbReference>
<organism evidence="11 12">
    <name type="scientific">Legionella bozemanae</name>
    <name type="common">Fluoribacter bozemanae</name>
    <dbReference type="NCBI Taxonomy" id="447"/>
    <lineage>
        <taxon>Bacteria</taxon>
        <taxon>Pseudomonadati</taxon>
        <taxon>Pseudomonadota</taxon>
        <taxon>Gammaproteobacteria</taxon>
        <taxon>Legionellales</taxon>
        <taxon>Legionellaceae</taxon>
        <taxon>Legionella</taxon>
    </lineage>
</organism>
<comment type="caution">
    <text evidence="11">The sequence shown here is derived from an EMBL/GenBank/DDBJ whole genome shotgun (WGS) entry which is preliminary data.</text>
</comment>
<comment type="catalytic activity">
    <reaction evidence="7">
        <text>D-ribose 5-phosphate + ATP = 5-phospho-alpha-D-ribose 1-diphosphate + AMP + H(+)</text>
        <dbReference type="Rhea" id="RHEA:15609"/>
        <dbReference type="ChEBI" id="CHEBI:15378"/>
        <dbReference type="ChEBI" id="CHEBI:30616"/>
        <dbReference type="ChEBI" id="CHEBI:58017"/>
        <dbReference type="ChEBI" id="CHEBI:78346"/>
        <dbReference type="ChEBI" id="CHEBI:456215"/>
        <dbReference type="EC" id="2.7.6.1"/>
    </reaction>
</comment>
<dbReference type="RefSeq" id="WP_058457732.1">
    <property type="nucleotide sequence ID" value="NZ_CAAAIY010000019.1"/>
</dbReference>
<dbReference type="InterPro" id="IPR005946">
    <property type="entry name" value="Rib-P_diPkinase"/>
</dbReference>
<evidence type="ECO:0000313" key="12">
    <source>
        <dbReference type="Proteomes" id="UP000054695"/>
    </source>
</evidence>